<evidence type="ECO:0000313" key="13">
    <source>
        <dbReference type="Proteomes" id="UP000006310"/>
    </source>
</evidence>
<evidence type="ECO:0000256" key="4">
    <source>
        <dbReference type="ARBA" id="ARBA00022692"/>
    </source>
</evidence>
<feature type="transmembrane region" description="Helical" evidence="11">
    <location>
        <begin position="49"/>
        <end position="69"/>
    </location>
</feature>
<dbReference type="Pfam" id="PF08294">
    <property type="entry name" value="TIM21"/>
    <property type="match status" value="1"/>
</dbReference>
<dbReference type="AlphaFoldDB" id="J7S614"/>
<protein>
    <recommendedName>
        <fullName evidence="3 11">Mitochondrial import inner membrane translocase subunit Tim21</fullName>
    </recommendedName>
</protein>
<evidence type="ECO:0000256" key="7">
    <source>
        <dbReference type="ARBA" id="ARBA00022989"/>
    </source>
</evidence>
<comment type="subcellular location">
    <subcellularLocation>
        <location evidence="1 11">Mitochondrion inner membrane</location>
        <topology evidence="1 11">Single-pass membrane protein</topology>
    </subcellularLocation>
</comment>
<dbReference type="STRING" id="1071383.J7S614"/>
<keyword evidence="7 11" id="KW-1133">Transmembrane helix</keyword>
<keyword evidence="8 11" id="KW-0811">Translocation</keyword>
<dbReference type="eggNOG" id="KOG4836">
    <property type="taxonomic scope" value="Eukaryota"/>
</dbReference>
<proteinExistence type="inferred from homology"/>
<keyword evidence="11" id="KW-0653">Protein transport</keyword>
<dbReference type="HOGENOM" id="CLU_089043_1_0_1"/>
<name>J7S614_HUIN7</name>
<evidence type="ECO:0000256" key="2">
    <source>
        <dbReference type="ARBA" id="ARBA00010867"/>
    </source>
</evidence>
<dbReference type="FunFam" id="3.10.450.320:FF:000002">
    <property type="entry name" value="Mitochondrial import inner membrane translocase subunit tim21"/>
    <property type="match status" value="1"/>
</dbReference>
<evidence type="ECO:0000256" key="11">
    <source>
        <dbReference type="RuleBase" id="RU367142"/>
    </source>
</evidence>
<evidence type="ECO:0000256" key="10">
    <source>
        <dbReference type="ARBA" id="ARBA00023136"/>
    </source>
</evidence>
<keyword evidence="4 11" id="KW-0812">Transmembrane</keyword>
<evidence type="ECO:0000256" key="9">
    <source>
        <dbReference type="ARBA" id="ARBA00023128"/>
    </source>
</evidence>
<dbReference type="Proteomes" id="UP000006310">
    <property type="component" value="Chromosome 4"/>
</dbReference>
<evidence type="ECO:0000313" key="12">
    <source>
        <dbReference type="EMBL" id="CCK70139.1"/>
    </source>
</evidence>
<accession>J7S614</accession>
<comment type="similarity">
    <text evidence="2 11">Belongs to the TIM21 family.</text>
</comment>
<reference evidence="12 13" key="1">
    <citation type="journal article" date="2011" name="Proc. Natl. Acad. Sci. U.S.A.">
        <title>Evolutionary erosion of yeast sex chromosomes by mating-type switching accidents.</title>
        <authorList>
            <person name="Gordon J.L."/>
            <person name="Armisen D."/>
            <person name="Proux-Wera E."/>
            <person name="Oheigeartaigh S.S."/>
            <person name="Byrne K.P."/>
            <person name="Wolfe K.H."/>
        </authorList>
    </citation>
    <scope>NUCLEOTIDE SEQUENCE [LARGE SCALE GENOMIC DNA]</scope>
    <source>
        <strain evidence="13">ATCC MYA-139 / BCRC 22969 / CBS 8797 / CCRC 22969 / KCTC 17520 / NBRC 10181 / NCYC 3082</strain>
    </source>
</reference>
<keyword evidence="10 11" id="KW-0472">Membrane</keyword>
<keyword evidence="13" id="KW-1185">Reference proteome</keyword>
<dbReference type="PANTHER" id="PTHR13032">
    <property type="entry name" value="MITOCHONDRIAL IMPORT INNER MEMBRANE TRANSLOCASE SUBUNIT TIM21"/>
    <property type="match status" value="1"/>
</dbReference>
<dbReference type="GO" id="GO:0030150">
    <property type="term" value="P:protein import into mitochondrial matrix"/>
    <property type="evidence" value="ECO:0007669"/>
    <property type="project" value="UniProtKB-UniRule"/>
</dbReference>
<dbReference type="GO" id="GO:0005744">
    <property type="term" value="C:TIM23 mitochondrial import inner membrane translocase complex"/>
    <property type="evidence" value="ECO:0007669"/>
    <property type="project" value="UniProtKB-UniRule"/>
</dbReference>
<comment type="function">
    <text evidence="11">Essential component of the TIM23 complex, a complex that mediates the translocation of transit peptide-containing proteins across the mitochondrial inner membrane.</text>
</comment>
<dbReference type="PANTHER" id="PTHR13032:SF6">
    <property type="entry name" value="MITOCHONDRIAL IMPORT INNER MEMBRANE TRANSLOCASE SUBUNIT TIM21"/>
    <property type="match status" value="1"/>
</dbReference>
<evidence type="ECO:0000256" key="3">
    <source>
        <dbReference type="ARBA" id="ARBA00020726"/>
    </source>
</evidence>
<dbReference type="InterPro" id="IPR013261">
    <property type="entry name" value="Tim21"/>
</dbReference>
<reference evidence="13" key="2">
    <citation type="submission" date="2012-08" db="EMBL/GenBank/DDBJ databases">
        <title>Genome sequence of Kazachstania naganishii.</title>
        <authorList>
            <person name="Gordon J.L."/>
            <person name="Armisen D."/>
            <person name="Proux-Wera E."/>
            <person name="OhEigeartaigh S.S."/>
            <person name="Byrne K.P."/>
            <person name="Wolfe K.H."/>
        </authorList>
    </citation>
    <scope>NUCLEOTIDE SEQUENCE [LARGE SCALE GENOMIC DNA]</scope>
    <source>
        <strain evidence="13">ATCC MYA-139 / BCRC 22969 / CBS 8797 / CCRC 22969 / KCTC 17520 / NBRC 10181 / NCYC 3082</strain>
    </source>
</reference>
<dbReference type="RefSeq" id="XP_022464385.1">
    <property type="nucleotide sequence ID" value="XM_022607828.1"/>
</dbReference>
<evidence type="ECO:0000256" key="1">
    <source>
        <dbReference type="ARBA" id="ARBA00004434"/>
    </source>
</evidence>
<keyword evidence="5 11" id="KW-0999">Mitochondrion inner membrane</keyword>
<dbReference type="InterPro" id="IPR038552">
    <property type="entry name" value="Tim21_IMS_sf"/>
</dbReference>
<sequence length="211" mass="24021">MLSMCRMWTPRTLIRSRALSRTPLVSHRWYAAAKPPSLWARTKRAGTFTASGVAVVGGTAVTAVVLYLVGSELFSPNGDTQLFNRAVTLVEQDPVARELLQCADTPGHNERLKAYGELITNDRWTRNRPIRSRRQLDNEGRTHVLLRFHLESKRHVALVHVDAVEESSVSKPAFVNVYVDVRGHKRHYVVKPKLNKSARKPTSIFWWTNNR</sequence>
<evidence type="ECO:0000256" key="5">
    <source>
        <dbReference type="ARBA" id="ARBA00022792"/>
    </source>
</evidence>
<organism evidence="12 13">
    <name type="scientific">Huiozyma naganishii (strain ATCC MYA-139 / BCRC 22969 / CBS 8797 / KCTC 17520 / NBRC 10181 / NCYC 3082 / Yp74L-3)</name>
    <name type="common">Yeast</name>
    <name type="synonym">Kazachstania naganishii</name>
    <dbReference type="NCBI Taxonomy" id="1071383"/>
    <lineage>
        <taxon>Eukaryota</taxon>
        <taxon>Fungi</taxon>
        <taxon>Dikarya</taxon>
        <taxon>Ascomycota</taxon>
        <taxon>Saccharomycotina</taxon>
        <taxon>Saccharomycetes</taxon>
        <taxon>Saccharomycetales</taxon>
        <taxon>Saccharomycetaceae</taxon>
        <taxon>Huiozyma</taxon>
    </lineage>
</organism>
<gene>
    <name evidence="12" type="primary">KNAG0D03930</name>
    <name evidence="12" type="ordered locus">KNAG_0D03930</name>
</gene>
<keyword evidence="9 11" id="KW-0496">Mitochondrion</keyword>
<dbReference type="GeneID" id="34525828"/>
<dbReference type="Gene3D" id="3.10.450.320">
    <property type="entry name" value="Mitochondrial import inner membrane translocase subunit Tim21"/>
    <property type="match status" value="1"/>
</dbReference>
<comment type="subunit">
    <text evidence="11">Component of the TIM23 complex.</text>
</comment>
<dbReference type="EMBL" id="HE978317">
    <property type="protein sequence ID" value="CCK70139.1"/>
    <property type="molecule type" value="Genomic_DNA"/>
</dbReference>
<evidence type="ECO:0000256" key="6">
    <source>
        <dbReference type="ARBA" id="ARBA00022946"/>
    </source>
</evidence>
<dbReference type="KEGG" id="kng:KNAG_0D03930"/>
<keyword evidence="6" id="KW-0809">Transit peptide</keyword>
<keyword evidence="11" id="KW-0813">Transport</keyword>
<dbReference type="OrthoDB" id="436405at2759"/>
<evidence type="ECO:0000256" key="8">
    <source>
        <dbReference type="ARBA" id="ARBA00023010"/>
    </source>
</evidence>